<evidence type="ECO:0000256" key="1">
    <source>
        <dbReference type="SAM" id="MobiDB-lite"/>
    </source>
</evidence>
<name>A0A1J7JRT2_9PEZI</name>
<evidence type="ECO:0000313" key="3">
    <source>
        <dbReference type="Proteomes" id="UP000182658"/>
    </source>
</evidence>
<dbReference type="EMBL" id="KV875095">
    <property type="protein sequence ID" value="OIW32688.1"/>
    <property type="molecule type" value="Genomic_DNA"/>
</dbReference>
<dbReference type="AlphaFoldDB" id="A0A1J7JRT2"/>
<proteinExistence type="predicted"/>
<sequence length="241" mass="25885">MSCPTSALVTGNFHNMPPSCALKALGVWDLPSRVRFQNFMREMLLKYPMDANQFITFVLVFAGGQTDDVAQRISDTGKLAAAQKILQLMGMMDLMTIGADHTDEAWLAAMSELTSSLGSGLYAPPDMASASSSDSGMSAPMLNLAEASGPEFLLQQSTWHSAASTHEHPGGNMLADFSLGQSEDMPADLFNLLTSTLVQADALPPQALPAYGFSAQEPGADQSDYQQNPSEEQGEWKGAWR</sequence>
<protein>
    <submittedName>
        <fullName evidence="2">Uncharacterized protein</fullName>
    </submittedName>
</protein>
<dbReference type="InParanoid" id="A0A1J7JRT2"/>
<evidence type="ECO:0000313" key="2">
    <source>
        <dbReference type="EMBL" id="OIW32688.1"/>
    </source>
</evidence>
<gene>
    <name evidence="2" type="ORF">CONLIGDRAFT_642384</name>
</gene>
<accession>A0A1J7JRT2</accession>
<dbReference type="Proteomes" id="UP000182658">
    <property type="component" value="Unassembled WGS sequence"/>
</dbReference>
<organism evidence="2 3">
    <name type="scientific">Coniochaeta ligniaria NRRL 30616</name>
    <dbReference type="NCBI Taxonomy" id="1408157"/>
    <lineage>
        <taxon>Eukaryota</taxon>
        <taxon>Fungi</taxon>
        <taxon>Dikarya</taxon>
        <taxon>Ascomycota</taxon>
        <taxon>Pezizomycotina</taxon>
        <taxon>Sordariomycetes</taxon>
        <taxon>Sordariomycetidae</taxon>
        <taxon>Coniochaetales</taxon>
        <taxon>Coniochaetaceae</taxon>
        <taxon>Coniochaeta</taxon>
    </lineage>
</organism>
<keyword evidence="3" id="KW-1185">Reference proteome</keyword>
<reference evidence="2 3" key="1">
    <citation type="submission" date="2016-10" db="EMBL/GenBank/DDBJ databases">
        <title>Draft genome sequence of Coniochaeta ligniaria NRRL30616, a lignocellulolytic fungus for bioabatement of inhibitors in plant biomass hydrolysates.</title>
        <authorList>
            <consortium name="DOE Joint Genome Institute"/>
            <person name="Jimenez D.J."/>
            <person name="Hector R.E."/>
            <person name="Riley R."/>
            <person name="Sun H."/>
            <person name="Grigoriev I.V."/>
            <person name="Van Elsas J.D."/>
            <person name="Nichols N.N."/>
        </authorList>
    </citation>
    <scope>NUCLEOTIDE SEQUENCE [LARGE SCALE GENOMIC DNA]</scope>
    <source>
        <strain evidence="2 3">NRRL 30616</strain>
    </source>
</reference>
<feature type="region of interest" description="Disordered" evidence="1">
    <location>
        <begin position="209"/>
        <end position="241"/>
    </location>
</feature>